<keyword evidence="13 16" id="KW-0234">DNA repair</keyword>
<comment type="caution">
    <text evidence="19">The sequence shown here is derived from an EMBL/GenBank/DDBJ whole genome shotgun (WGS) entry which is preliminary data.</text>
</comment>
<dbReference type="Gene3D" id="3.90.1150.220">
    <property type="match status" value="1"/>
</dbReference>
<evidence type="ECO:0000256" key="12">
    <source>
        <dbReference type="ARBA" id="ARBA00023172"/>
    </source>
</evidence>
<organism evidence="19 20">
    <name type="scientific">Collybia nuda</name>
    <dbReference type="NCBI Taxonomy" id="64659"/>
    <lineage>
        <taxon>Eukaryota</taxon>
        <taxon>Fungi</taxon>
        <taxon>Dikarya</taxon>
        <taxon>Basidiomycota</taxon>
        <taxon>Agaricomycotina</taxon>
        <taxon>Agaricomycetes</taxon>
        <taxon>Agaricomycetidae</taxon>
        <taxon>Agaricales</taxon>
        <taxon>Tricholomatineae</taxon>
        <taxon>Clitocybaceae</taxon>
        <taxon>Collybia</taxon>
    </lineage>
</organism>
<evidence type="ECO:0000256" key="6">
    <source>
        <dbReference type="ARBA" id="ARBA00022679"/>
    </source>
</evidence>
<dbReference type="Gene3D" id="3.30.40.10">
    <property type="entry name" value="Zinc/RING finger domain, C3HC4 (zinc finger)"/>
    <property type="match status" value="1"/>
</dbReference>
<dbReference type="Gene3D" id="1.10.10.10">
    <property type="entry name" value="Winged helix-like DNA-binding domain superfamily/Winged helix DNA-binding domain"/>
    <property type="match status" value="1"/>
</dbReference>
<reference evidence="19" key="1">
    <citation type="submission" date="2020-11" db="EMBL/GenBank/DDBJ databases">
        <authorList>
            <consortium name="DOE Joint Genome Institute"/>
            <person name="Ahrendt S."/>
            <person name="Riley R."/>
            <person name="Andreopoulos W."/>
            <person name="Labutti K."/>
            <person name="Pangilinan J."/>
            <person name="Ruiz-Duenas F.J."/>
            <person name="Barrasa J.M."/>
            <person name="Sanchez-Garcia M."/>
            <person name="Camarero S."/>
            <person name="Miyauchi S."/>
            <person name="Serrano A."/>
            <person name="Linde D."/>
            <person name="Babiker R."/>
            <person name="Drula E."/>
            <person name="Ayuso-Fernandez I."/>
            <person name="Pacheco R."/>
            <person name="Padilla G."/>
            <person name="Ferreira P."/>
            <person name="Barriuso J."/>
            <person name="Kellner H."/>
            <person name="Castanera R."/>
            <person name="Alfaro M."/>
            <person name="Ramirez L."/>
            <person name="Pisabarro A.G."/>
            <person name="Kuo A."/>
            <person name="Tritt A."/>
            <person name="Lipzen A."/>
            <person name="He G."/>
            <person name="Yan M."/>
            <person name="Ng V."/>
            <person name="Cullen D."/>
            <person name="Martin F."/>
            <person name="Rosso M.-N."/>
            <person name="Henrissat B."/>
            <person name="Hibbett D."/>
            <person name="Martinez A.T."/>
            <person name="Grigoriev I.V."/>
        </authorList>
    </citation>
    <scope>NUCLEOTIDE SEQUENCE</scope>
    <source>
        <strain evidence="19">CBS 247.69</strain>
    </source>
</reference>
<keyword evidence="14 16" id="KW-0539">Nucleus</keyword>
<keyword evidence="9 15" id="KW-0863">Zinc-finger</keyword>
<feature type="compositionally biased region" description="Basic and acidic residues" evidence="17">
    <location>
        <begin position="257"/>
        <end position="273"/>
    </location>
</feature>
<keyword evidence="12 16" id="KW-0233">DNA recombination</keyword>
<feature type="compositionally biased region" description="Acidic residues" evidence="17">
    <location>
        <begin position="274"/>
        <end position="286"/>
    </location>
</feature>
<dbReference type="InterPro" id="IPR013083">
    <property type="entry name" value="Znf_RING/FYVE/PHD"/>
</dbReference>
<dbReference type="EMBL" id="MU150403">
    <property type="protein sequence ID" value="KAF9456771.1"/>
    <property type="molecule type" value="Genomic_DNA"/>
</dbReference>
<evidence type="ECO:0000256" key="5">
    <source>
        <dbReference type="ARBA" id="ARBA00019422"/>
    </source>
</evidence>
<dbReference type="GO" id="GO:0008270">
    <property type="term" value="F:zinc ion binding"/>
    <property type="evidence" value="ECO:0007669"/>
    <property type="project" value="UniProtKB-KW"/>
</dbReference>
<dbReference type="PANTHER" id="PTHR20973">
    <property type="entry name" value="NON-SMC ELEMENT 1-RELATED"/>
    <property type="match status" value="1"/>
</dbReference>
<keyword evidence="7 16" id="KW-0479">Metal-binding</keyword>
<keyword evidence="11 16" id="KW-0862">Zinc</keyword>
<gene>
    <name evidence="19" type="ORF">BDZ94DRAFT_1274799</name>
</gene>
<comment type="catalytic activity">
    <reaction evidence="1 16">
        <text>S-ubiquitinyl-[E2 ubiquitin-conjugating enzyme]-L-cysteine + [acceptor protein]-L-lysine = [E2 ubiquitin-conjugating enzyme]-L-cysteine + N(6)-ubiquitinyl-[acceptor protein]-L-lysine.</text>
        <dbReference type="EC" id="2.3.2.27"/>
    </reaction>
</comment>
<evidence type="ECO:0000256" key="1">
    <source>
        <dbReference type="ARBA" id="ARBA00000900"/>
    </source>
</evidence>
<dbReference type="OrthoDB" id="185455at2759"/>
<evidence type="ECO:0000313" key="19">
    <source>
        <dbReference type="EMBL" id="KAF9456771.1"/>
    </source>
</evidence>
<feature type="compositionally biased region" description="Polar residues" evidence="17">
    <location>
        <begin position="321"/>
        <end position="336"/>
    </location>
</feature>
<evidence type="ECO:0000256" key="10">
    <source>
        <dbReference type="ARBA" id="ARBA00022786"/>
    </source>
</evidence>
<sequence length="336" mass="38276">MVSYADAQRLFLQAVFSRGIMSGKVANLLWEKCMNAVAAADDSIEFPRVRGKEEWGTFLVQVNRSIDSLDLEFRQFHDESSGKEMYALVNRKSDKIAQMATDYTPTEIMYFKALIEQIMLAPHESFCVSSLAALREVSIIKPKSNMSKAQAEVVLGSFVAKGWLLKTKQGRYCLSTRTLLELQGYLKNAYPDEFLECTICTEVLTRGVACHTKNCRTRMHTHCFIAYRRRRNLCPTCSTDWPRAPTDKPLLPVGEAAVRHGDDGKRRVRMRDVEDSEEDEFIDGEETPGPRSQYTREINKGKARTNYNMDIDKEDEEEPKSSATSTQAANYRSSRM</sequence>
<accession>A0A9P6C8Z2</accession>
<evidence type="ECO:0000259" key="18">
    <source>
        <dbReference type="PROSITE" id="PS50089"/>
    </source>
</evidence>
<evidence type="ECO:0000256" key="15">
    <source>
        <dbReference type="PROSITE-ProRule" id="PRU00175"/>
    </source>
</evidence>
<dbReference type="Proteomes" id="UP000807353">
    <property type="component" value="Unassembled WGS sequence"/>
</dbReference>
<feature type="domain" description="RING-type" evidence="18">
    <location>
        <begin position="197"/>
        <end position="238"/>
    </location>
</feature>
<evidence type="ECO:0000256" key="14">
    <source>
        <dbReference type="ARBA" id="ARBA00023242"/>
    </source>
</evidence>
<comment type="subcellular location">
    <subcellularLocation>
        <location evidence="2 16">Nucleus</location>
    </subcellularLocation>
</comment>
<dbReference type="Pfam" id="PF07574">
    <property type="entry name" value="SMC_Nse1"/>
    <property type="match status" value="1"/>
</dbReference>
<comment type="similarity">
    <text evidence="3 16">Belongs to the NSE1 family.</text>
</comment>
<dbReference type="InterPro" id="IPR011513">
    <property type="entry name" value="Nse1"/>
</dbReference>
<keyword evidence="8 16" id="KW-0227">DNA damage</keyword>
<dbReference type="AlphaFoldDB" id="A0A9P6C8Z2"/>
<dbReference type="InterPro" id="IPR014857">
    <property type="entry name" value="Nse1_RING_C4HC3-type"/>
</dbReference>
<protein>
    <recommendedName>
        <fullName evidence="5 16">Non-structural maintenance of chromosomes element 1 homolog</fullName>
        <ecNumber evidence="4 16">2.3.2.27</ecNumber>
    </recommendedName>
</protein>
<evidence type="ECO:0000256" key="16">
    <source>
        <dbReference type="RuleBase" id="RU368018"/>
    </source>
</evidence>
<dbReference type="GO" id="GO:0000724">
    <property type="term" value="P:double-strand break repair via homologous recombination"/>
    <property type="evidence" value="ECO:0007669"/>
    <property type="project" value="TreeGrafter"/>
</dbReference>
<evidence type="ECO:0000256" key="7">
    <source>
        <dbReference type="ARBA" id="ARBA00022723"/>
    </source>
</evidence>
<dbReference type="GO" id="GO:0061630">
    <property type="term" value="F:ubiquitin protein ligase activity"/>
    <property type="evidence" value="ECO:0007669"/>
    <property type="project" value="UniProtKB-EC"/>
</dbReference>
<dbReference type="FunFam" id="1.10.10.10:FF:000270">
    <property type="entry name" value="Non-structural maintenance of chromosomes element 1 homolog"/>
    <property type="match status" value="1"/>
</dbReference>
<evidence type="ECO:0000256" key="3">
    <source>
        <dbReference type="ARBA" id="ARBA00010258"/>
    </source>
</evidence>
<dbReference type="InterPro" id="IPR001841">
    <property type="entry name" value="Znf_RING"/>
</dbReference>
<evidence type="ECO:0000313" key="20">
    <source>
        <dbReference type="Proteomes" id="UP000807353"/>
    </source>
</evidence>
<evidence type="ECO:0000256" key="4">
    <source>
        <dbReference type="ARBA" id="ARBA00012483"/>
    </source>
</evidence>
<name>A0A9P6C8Z2_9AGAR</name>
<proteinExistence type="inferred from homology"/>
<dbReference type="GO" id="GO:0030915">
    <property type="term" value="C:Smc5-Smc6 complex"/>
    <property type="evidence" value="ECO:0007669"/>
    <property type="project" value="UniProtKB-UniRule"/>
</dbReference>
<keyword evidence="10 16" id="KW-0833">Ubl conjugation pathway</keyword>
<dbReference type="InterPro" id="IPR036388">
    <property type="entry name" value="WH-like_DNA-bd_sf"/>
</dbReference>
<evidence type="ECO:0000256" key="8">
    <source>
        <dbReference type="ARBA" id="ARBA00022763"/>
    </source>
</evidence>
<evidence type="ECO:0000256" key="9">
    <source>
        <dbReference type="ARBA" id="ARBA00022771"/>
    </source>
</evidence>
<dbReference type="Pfam" id="PF08746">
    <property type="entry name" value="zf-RING-like"/>
    <property type="match status" value="1"/>
</dbReference>
<evidence type="ECO:0000256" key="11">
    <source>
        <dbReference type="ARBA" id="ARBA00022833"/>
    </source>
</evidence>
<comment type="function">
    <text evidence="16">Acts in a DNA repair pathway for removal of UV-induced DNA damage that is distinct from classical nucleotide excision repair and in repair of ionizing radiation damage. Functions in homologous recombination repair of DNA double strand breaks and in recovery of stalled replication forks.</text>
</comment>
<evidence type="ECO:0000256" key="17">
    <source>
        <dbReference type="SAM" id="MobiDB-lite"/>
    </source>
</evidence>
<keyword evidence="20" id="KW-1185">Reference proteome</keyword>
<evidence type="ECO:0000256" key="2">
    <source>
        <dbReference type="ARBA" id="ARBA00004123"/>
    </source>
</evidence>
<dbReference type="EC" id="2.3.2.27" evidence="4 16"/>
<feature type="region of interest" description="Disordered" evidence="17">
    <location>
        <begin position="257"/>
        <end position="336"/>
    </location>
</feature>
<dbReference type="SUPFAM" id="SSF57850">
    <property type="entry name" value="RING/U-box"/>
    <property type="match status" value="1"/>
</dbReference>
<dbReference type="PANTHER" id="PTHR20973:SF0">
    <property type="entry name" value="NON-STRUCTURAL MAINTENANCE OF CHROMOSOMES ELEMENT 1 HOMOLOG"/>
    <property type="match status" value="1"/>
</dbReference>
<keyword evidence="6 16" id="KW-0808">Transferase</keyword>
<dbReference type="GO" id="GO:0005634">
    <property type="term" value="C:nucleus"/>
    <property type="evidence" value="ECO:0007669"/>
    <property type="project" value="UniProtKB-SubCell"/>
</dbReference>
<comment type="subunit">
    <text evidence="16">Component of the Smc5-Smc6 complex.</text>
</comment>
<dbReference type="PROSITE" id="PS50089">
    <property type="entry name" value="ZF_RING_2"/>
    <property type="match status" value="1"/>
</dbReference>
<evidence type="ECO:0000256" key="13">
    <source>
        <dbReference type="ARBA" id="ARBA00023204"/>
    </source>
</evidence>